<comment type="caution">
    <text evidence="2">The sequence shown here is derived from an EMBL/GenBank/DDBJ whole genome shotgun (WGS) entry which is preliminary data.</text>
</comment>
<dbReference type="AlphaFoldDB" id="A0AAV3XNS9"/>
<accession>A0AAV3XNS9</accession>
<proteinExistence type="predicted"/>
<evidence type="ECO:0000313" key="3">
    <source>
        <dbReference type="Proteomes" id="UP001050975"/>
    </source>
</evidence>
<sequence>MLLVVSISSMLASTFICSSAGQQILEQRVYNQLTSLRGMTATQVERYYKFLVQHTQTLSDAVMVINSMKEFTQAFEELATANIPQAYDEKIEQFYRNEFVPKLKKAVDAEPIPETFIPKTNAARYLQYHYLANNPYPIGEKYKLEDPKDGSNYSRVNVRYNPKFANIAERFGYYDMYLIDLKGNVVYLLSNEGDLGINLLEGPVADSNLV</sequence>
<evidence type="ECO:0000256" key="1">
    <source>
        <dbReference type="SAM" id="SignalP"/>
    </source>
</evidence>
<gene>
    <name evidence="2" type="ORF">MiSe_75980</name>
</gene>
<dbReference type="EMBL" id="BLAY01000182">
    <property type="protein sequence ID" value="GET42780.1"/>
    <property type="molecule type" value="Genomic_DNA"/>
</dbReference>
<protein>
    <submittedName>
        <fullName evidence="2">Adenylate/guanylate cyclase with integral membrane sensor</fullName>
    </submittedName>
</protein>
<name>A0AAV3XNS9_9CYAN</name>
<organism evidence="2 3">
    <name type="scientific">Microseira wollei NIES-4236</name>
    <dbReference type="NCBI Taxonomy" id="2530354"/>
    <lineage>
        <taxon>Bacteria</taxon>
        <taxon>Bacillati</taxon>
        <taxon>Cyanobacteriota</taxon>
        <taxon>Cyanophyceae</taxon>
        <taxon>Oscillatoriophycideae</taxon>
        <taxon>Aerosakkonematales</taxon>
        <taxon>Aerosakkonemataceae</taxon>
        <taxon>Microseira</taxon>
    </lineage>
</organism>
<dbReference type="Proteomes" id="UP001050975">
    <property type="component" value="Unassembled WGS sequence"/>
</dbReference>
<feature type="chain" id="PRO_5043696875" evidence="1">
    <location>
        <begin position="21"/>
        <end position="210"/>
    </location>
</feature>
<reference evidence="2" key="1">
    <citation type="submission" date="2019-10" db="EMBL/GenBank/DDBJ databases">
        <title>Draft genome sequece of Microseira wollei NIES-4236.</title>
        <authorList>
            <person name="Yamaguchi H."/>
            <person name="Suzuki S."/>
            <person name="Kawachi M."/>
        </authorList>
    </citation>
    <scope>NUCLEOTIDE SEQUENCE</scope>
    <source>
        <strain evidence="2">NIES-4236</strain>
    </source>
</reference>
<keyword evidence="1" id="KW-0732">Signal</keyword>
<evidence type="ECO:0000313" key="2">
    <source>
        <dbReference type="EMBL" id="GET42780.1"/>
    </source>
</evidence>
<feature type="signal peptide" evidence="1">
    <location>
        <begin position="1"/>
        <end position="20"/>
    </location>
</feature>
<keyword evidence="3" id="KW-1185">Reference proteome</keyword>